<keyword evidence="1" id="KW-0812">Transmembrane</keyword>
<dbReference type="Proteomes" id="UP000823891">
    <property type="component" value="Unassembled WGS sequence"/>
</dbReference>
<evidence type="ECO:0000259" key="2">
    <source>
        <dbReference type="Pfam" id="PF08239"/>
    </source>
</evidence>
<reference evidence="3" key="1">
    <citation type="journal article" date="2021" name="PeerJ">
        <title>Extensive microbial diversity within the chicken gut microbiome revealed by metagenomics and culture.</title>
        <authorList>
            <person name="Gilroy R."/>
            <person name="Ravi A."/>
            <person name="Getino M."/>
            <person name="Pursley I."/>
            <person name="Horton D.L."/>
            <person name="Alikhan N.F."/>
            <person name="Baker D."/>
            <person name="Gharbi K."/>
            <person name="Hall N."/>
            <person name="Watson M."/>
            <person name="Adriaenssens E.M."/>
            <person name="Foster-Nyarko E."/>
            <person name="Jarju S."/>
            <person name="Secka A."/>
            <person name="Antonio M."/>
            <person name="Oren A."/>
            <person name="Chaudhuri R.R."/>
            <person name="La Ragione R."/>
            <person name="Hildebrand F."/>
            <person name="Pallen M.J."/>
        </authorList>
    </citation>
    <scope>NUCLEOTIDE SEQUENCE</scope>
    <source>
        <strain evidence="3">USAMLcec2-132</strain>
    </source>
</reference>
<reference evidence="3" key="2">
    <citation type="submission" date="2021-04" db="EMBL/GenBank/DDBJ databases">
        <authorList>
            <person name="Gilroy R."/>
        </authorList>
    </citation>
    <scope>NUCLEOTIDE SEQUENCE</scope>
    <source>
        <strain evidence="3">USAMLcec2-132</strain>
    </source>
</reference>
<dbReference type="AlphaFoldDB" id="A0A9D2NDE8"/>
<proteinExistence type="predicted"/>
<dbReference type="Gene3D" id="2.30.30.40">
    <property type="entry name" value="SH3 Domains"/>
    <property type="match status" value="1"/>
</dbReference>
<comment type="caution">
    <text evidence="3">The sequence shown here is derived from an EMBL/GenBank/DDBJ whole genome shotgun (WGS) entry which is preliminary data.</text>
</comment>
<dbReference type="EMBL" id="DWWS01000011">
    <property type="protein sequence ID" value="HJC22419.1"/>
    <property type="molecule type" value="Genomic_DNA"/>
</dbReference>
<feature type="transmembrane region" description="Helical" evidence="1">
    <location>
        <begin position="20"/>
        <end position="43"/>
    </location>
</feature>
<evidence type="ECO:0000256" key="1">
    <source>
        <dbReference type="SAM" id="Phobius"/>
    </source>
</evidence>
<protein>
    <submittedName>
        <fullName evidence="3">SH3 domain-containing protein</fullName>
    </submittedName>
</protein>
<dbReference type="Pfam" id="PF08239">
    <property type="entry name" value="SH3_3"/>
    <property type="match status" value="1"/>
</dbReference>
<keyword evidence="1" id="KW-1133">Transmembrane helix</keyword>
<organism evidence="3 4">
    <name type="scientific">Candidatus Eisenbergiella merdavium</name>
    <dbReference type="NCBI Taxonomy" id="2838551"/>
    <lineage>
        <taxon>Bacteria</taxon>
        <taxon>Bacillati</taxon>
        <taxon>Bacillota</taxon>
        <taxon>Clostridia</taxon>
        <taxon>Lachnospirales</taxon>
        <taxon>Lachnospiraceae</taxon>
        <taxon>Eisenbergiella</taxon>
    </lineage>
</organism>
<dbReference type="InterPro" id="IPR003646">
    <property type="entry name" value="SH3-like_bac-type"/>
</dbReference>
<sequence>MDIYYALWAQLAEFPVFVRAFLVVGIFFLLFGIFFEIAGFRILGLGIQMIIWIIKLFFVLLSSLLHIRINTKGMEVWNGFCNGTEAFCNMLLRWKQRLPKARGRLWNVLGALYLITVAAIVFPPLLNHFVNEKYQSRIAVVRNLYLDLEKGPLQEAAAYEPLLKISVPEEPEAASEAQTEEEKCLRLSERGVAGANVRTEPDKASDSIAILSGDVRMTYMDEQDGWIYVRLEDGTLGWIRDYLVEEISGEEGKLDG</sequence>
<accession>A0A9D2NDE8</accession>
<feature type="transmembrane region" description="Helical" evidence="1">
    <location>
        <begin position="49"/>
        <end position="67"/>
    </location>
</feature>
<gene>
    <name evidence="3" type="ORF">H9761_01785</name>
</gene>
<evidence type="ECO:0000313" key="3">
    <source>
        <dbReference type="EMBL" id="HJC22419.1"/>
    </source>
</evidence>
<feature type="transmembrane region" description="Helical" evidence="1">
    <location>
        <begin position="105"/>
        <end position="126"/>
    </location>
</feature>
<keyword evidence="1" id="KW-0472">Membrane</keyword>
<name>A0A9D2NDE8_9FIRM</name>
<evidence type="ECO:0000313" key="4">
    <source>
        <dbReference type="Proteomes" id="UP000823891"/>
    </source>
</evidence>
<feature type="domain" description="SH3b" evidence="2">
    <location>
        <begin position="194"/>
        <end position="243"/>
    </location>
</feature>